<evidence type="ECO:0000313" key="2">
    <source>
        <dbReference type="EMBL" id="MCD7466001.1"/>
    </source>
</evidence>
<keyword evidence="2" id="KW-0489">Methyltransferase</keyword>
<comment type="caution">
    <text evidence="2">The sequence shown here is derived from an EMBL/GenBank/DDBJ whole genome shotgun (WGS) entry which is preliminary data.</text>
</comment>
<keyword evidence="2" id="KW-0808">Transferase</keyword>
<gene>
    <name evidence="2" type="primary">SMT2-2_1</name>
    <name evidence="2" type="ORF">HAX54_002310</name>
</gene>
<evidence type="ECO:0000313" key="3">
    <source>
        <dbReference type="Proteomes" id="UP000823775"/>
    </source>
</evidence>
<protein>
    <submittedName>
        <fullName evidence="2">Methyltransferase</fullName>
    </submittedName>
</protein>
<feature type="domain" description="Sterol methyltransferase C-terminal" evidence="1">
    <location>
        <begin position="48"/>
        <end position="94"/>
    </location>
</feature>
<reference evidence="2 3" key="1">
    <citation type="journal article" date="2021" name="BMC Genomics">
        <title>Datura genome reveals duplications of psychoactive alkaloid biosynthetic genes and high mutation rate following tissue culture.</title>
        <authorList>
            <person name="Rajewski A."/>
            <person name="Carter-House D."/>
            <person name="Stajich J."/>
            <person name="Litt A."/>
        </authorList>
    </citation>
    <scope>NUCLEOTIDE SEQUENCE [LARGE SCALE GENOMIC DNA]</scope>
    <source>
        <strain evidence="2">AR-01</strain>
    </source>
</reference>
<dbReference type="Proteomes" id="UP000823775">
    <property type="component" value="Unassembled WGS sequence"/>
</dbReference>
<proteinExistence type="predicted"/>
<accession>A0ABS8T3P6</accession>
<dbReference type="PANTHER" id="PTHR44742:SF7">
    <property type="entry name" value="METHYLTRANSFERASE"/>
    <property type="match status" value="1"/>
</dbReference>
<evidence type="ECO:0000259" key="1">
    <source>
        <dbReference type="Pfam" id="PF08498"/>
    </source>
</evidence>
<keyword evidence="3" id="KW-1185">Reference proteome</keyword>
<dbReference type="PANTHER" id="PTHR44742">
    <property type="match status" value="1"/>
</dbReference>
<dbReference type="Pfam" id="PF08498">
    <property type="entry name" value="Sterol_MT_C"/>
    <property type="match status" value="1"/>
</dbReference>
<dbReference type="InterPro" id="IPR013705">
    <property type="entry name" value="Sterol_MeTrfase_C"/>
</dbReference>
<dbReference type="EMBL" id="JACEIK010001104">
    <property type="protein sequence ID" value="MCD7466001.1"/>
    <property type="molecule type" value="Genomic_DNA"/>
</dbReference>
<dbReference type="GO" id="GO:0008168">
    <property type="term" value="F:methyltransferase activity"/>
    <property type="evidence" value="ECO:0007669"/>
    <property type="project" value="UniProtKB-KW"/>
</dbReference>
<name>A0ABS8T3P6_DATST</name>
<dbReference type="GO" id="GO:0032259">
    <property type="term" value="P:methylation"/>
    <property type="evidence" value="ECO:0007669"/>
    <property type="project" value="UniProtKB-KW"/>
</dbReference>
<organism evidence="2 3">
    <name type="scientific">Datura stramonium</name>
    <name type="common">Jimsonweed</name>
    <name type="synonym">Common thornapple</name>
    <dbReference type="NCBI Taxonomy" id="4076"/>
    <lineage>
        <taxon>Eukaryota</taxon>
        <taxon>Viridiplantae</taxon>
        <taxon>Streptophyta</taxon>
        <taxon>Embryophyta</taxon>
        <taxon>Tracheophyta</taxon>
        <taxon>Spermatophyta</taxon>
        <taxon>Magnoliopsida</taxon>
        <taxon>eudicotyledons</taxon>
        <taxon>Gunneridae</taxon>
        <taxon>Pentapetalae</taxon>
        <taxon>asterids</taxon>
        <taxon>lamiids</taxon>
        <taxon>Solanales</taxon>
        <taxon>Solanaceae</taxon>
        <taxon>Solanoideae</taxon>
        <taxon>Datureae</taxon>
        <taxon>Datura</taxon>
    </lineage>
</organism>
<sequence>MKENELSGGDALPGSRSYKGIGEIANKMGSEVVKEKDLAKPSMEPWWTRLKMGRIAYLRNRVVMIMLSWLGITPEGVIDVHDILFVTADYLAKGPFNPAKKSFGGTKKVL</sequence>